<protein>
    <submittedName>
        <fullName evidence="1">Uncharacterized protein</fullName>
    </submittedName>
</protein>
<gene>
    <name evidence="1" type="ORF">UT76_C0002G0021</name>
</gene>
<dbReference type="InterPro" id="IPR038116">
    <property type="entry name" value="TrpR-like_sf"/>
</dbReference>
<evidence type="ECO:0000313" key="1">
    <source>
        <dbReference type="EMBL" id="KKR44924.1"/>
    </source>
</evidence>
<accession>A0A0G0QWZ8</accession>
<sequence length="95" mass="11156">MLADLENKKEIESFMVDFFDEQEIEKYIKRIATSYWLKKGRDEENIKRNLMATSEEITEARKSLSKAGIKLAIKKMEAEEWANVWAEKIKGIAKK</sequence>
<dbReference type="AlphaFoldDB" id="A0A0G0QWZ8"/>
<proteinExistence type="predicted"/>
<comment type="caution">
    <text evidence="1">The sequence shown here is derived from an EMBL/GenBank/DDBJ whole genome shotgun (WGS) entry which is preliminary data.</text>
</comment>
<evidence type="ECO:0000313" key="2">
    <source>
        <dbReference type="Proteomes" id="UP000034215"/>
    </source>
</evidence>
<name>A0A0G0QWZ8_9BACT</name>
<dbReference type="Gene3D" id="1.10.1270.10">
    <property type="entry name" value="TrpR-like"/>
    <property type="match status" value="1"/>
</dbReference>
<dbReference type="Proteomes" id="UP000034215">
    <property type="component" value="Unassembled WGS sequence"/>
</dbReference>
<reference evidence="1 2" key="1">
    <citation type="journal article" date="2015" name="Nature">
        <title>rRNA introns, odd ribosomes, and small enigmatic genomes across a large radiation of phyla.</title>
        <authorList>
            <person name="Brown C.T."/>
            <person name="Hug L.A."/>
            <person name="Thomas B.C."/>
            <person name="Sharon I."/>
            <person name="Castelle C.J."/>
            <person name="Singh A."/>
            <person name="Wilkins M.J."/>
            <person name="Williams K.H."/>
            <person name="Banfield J.F."/>
        </authorList>
    </citation>
    <scope>NUCLEOTIDE SEQUENCE [LARGE SCALE GENOMIC DNA]</scope>
</reference>
<dbReference type="EMBL" id="LBYA01000002">
    <property type="protein sequence ID" value="KKR44924.1"/>
    <property type="molecule type" value="Genomic_DNA"/>
</dbReference>
<organism evidence="1 2">
    <name type="scientific">Candidatus Woesebacteria bacterium GW2011_GWB1_40_12</name>
    <dbReference type="NCBI Taxonomy" id="1618576"/>
    <lineage>
        <taxon>Bacteria</taxon>
        <taxon>Candidatus Woeseibacteriota</taxon>
    </lineage>
</organism>